<dbReference type="AlphaFoldDB" id="A0A2K8MLA1"/>
<dbReference type="SUPFAM" id="SSF50494">
    <property type="entry name" value="Trypsin-like serine proteases"/>
    <property type="match status" value="1"/>
</dbReference>
<evidence type="ECO:0008006" key="3">
    <source>
        <dbReference type="Google" id="ProtNLM"/>
    </source>
</evidence>
<protein>
    <recommendedName>
        <fullName evidence="3">Trypsin-like peptidase domain-containing protein</fullName>
    </recommendedName>
</protein>
<dbReference type="RefSeq" id="WP_100282336.1">
    <property type="nucleotide sequence ID" value="NZ_CP024923.1"/>
</dbReference>
<name>A0A2K8MLA1_9SPHN</name>
<dbReference type="EMBL" id="CP024923">
    <property type="protein sequence ID" value="ATY32529.1"/>
    <property type="molecule type" value="Genomic_DNA"/>
</dbReference>
<dbReference type="Gene3D" id="2.40.10.120">
    <property type="match status" value="1"/>
</dbReference>
<dbReference type="Proteomes" id="UP000229081">
    <property type="component" value="Chromosome"/>
</dbReference>
<reference evidence="1 2" key="1">
    <citation type="submission" date="2017-11" db="EMBL/GenBank/DDBJ databases">
        <title>Complete genome sequence of Sphingomonas sp. Strain Cra20, a psychrotolerant potential plant growth promoting rhizobacteria.</title>
        <authorList>
            <person name="Luo Y."/>
        </authorList>
    </citation>
    <scope>NUCLEOTIDE SEQUENCE [LARGE SCALE GENOMIC DNA]</scope>
    <source>
        <strain evidence="1 2">Cra20</strain>
    </source>
</reference>
<organism evidence="1 2">
    <name type="scientific">Sphingomonas psychrotolerans</name>
    <dbReference type="NCBI Taxonomy" id="1327635"/>
    <lineage>
        <taxon>Bacteria</taxon>
        <taxon>Pseudomonadati</taxon>
        <taxon>Pseudomonadota</taxon>
        <taxon>Alphaproteobacteria</taxon>
        <taxon>Sphingomonadales</taxon>
        <taxon>Sphingomonadaceae</taxon>
        <taxon>Sphingomonas</taxon>
    </lineage>
</organism>
<accession>A0A2K8MLA1</accession>
<proteinExistence type="predicted"/>
<gene>
    <name evidence="1" type="ORF">CVN68_11550</name>
</gene>
<dbReference type="InterPro" id="IPR009003">
    <property type="entry name" value="Peptidase_S1_PA"/>
</dbReference>
<keyword evidence="2" id="KW-1185">Reference proteome</keyword>
<dbReference type="OrthoDB" id="235631at2"/>
<sequence>MDAIARHRCQVRLLDGAGAPVGCGFIVSSSNVLTCTHVVESCLGRAPVFGDIVDATFPADIEGHRAKLVVQAAYAADPPEGADEQARICRDICVLGLAPDQVFPAGFSVAHSRLVQLAESLKFVGVGVTEMRAPSSFGRIVRREGVQISGDTGEYDGVNRLFATSLLEEKSIRSGCSGAAIFNPEFGLIGMVTENQEKVTGLIVPIQILRRVTEIQGVAVAGSDRSWLRRFRKFDRTQPVSDFGTLLRKHWLGDGRGFICAIGGVPRDDTSNCRDRFAERYLADCFPDLAGKETLPDLIDLEWPTTLQSFNVEQRYERLCNNLAGQFGADTSDPTTVREAFNQTNVATMFFSVLDVRNAKGAQLELLRRWGRYFAEINAKRLVRPLIHVFQIEIDEGLFAPGSPEPEAEVRKAYERLCDAVNADLPDAGQLRATELLEFFRPDAVTRWIKNTGRLMALDDVKIGMVTDSADRALGGRAHLRLEDVAQWVRQMAP</sequence>
<dbReference type="KEGG" id="sphc:CVN68_11550"/>
<evidence type="ECO:0000313" key="2">
    <source>
        <dbReference type="Proteomes" id="UP000229081"/>
    </source>
</evidence>
<dbReference type="Pfam" id="PF13365">
    <property type="entry name" value="Trypsin_2"/>
    <property type="match status" value="1"/>
</dbReference>
<evidence type="ECO:0000313" key="1">
    <source>
        <dbReference type="EMBL" id="ATY32529.1"/>
    </source>
</evidence>